<dbReference type="EMBL" id="JAIVGD010000013">
    <property type="protein sequence ID" value="KAH0762296.1"/>
    <property type="molecule type" value="Genomic_DNA"/>
</dbReference>
<evidence type="ECO:0000256" key="1">
    <source>
        <dbReference type="SAM" id="MobiDB-lite"/>
    </source>
</evidence>
<comment type="caution">
    <text evidence="2">The sequence shown here is derived from an EMBL/GenBank/DDBJ whole genome shotgun (WGS) entry which is preliminary data.</text>
</comment>
<gene>
    <name evidence="2" type="ORF">KY290_018369</name>
</gene>
<dbReference type="Proteomes" id="UP000826656">
    <property type="component" value="Unassembled WGS sequence"/>
</dbReference>
<evidence type="ECO:0000313" key="2">
    <source>
        <dbReference type="EMBL" id="KAH0762296.1"/>
    </source>
</evidence>
<protein>
    <submittedName>
        <fullName evidence="2">Uncharacterized protein</fullName>
    </submittedName>
</protein>
<evidence type="ECO:0000313" key="3">
    <source>
        <dbReference type="Proteomes" id="UP000826656"/>
    </source>
</evidence>
<keyword evidence="3" id="KW-1185">Reference proteome</keyword>
<sequence>MGLKEAYAGPRSNFLLLSPLPSVNYAYSLLIRDEKQREVHVSQHAAPTAFYASKQRTNTYSGSSTSTAGISRQPYNS</sequence>
<reference evidence="2 3" key="1">
    <citation type="journal article" date="2021" name="bioRxiv">
        <title>Chromosome-scale and haplotype-resolved genome assembly of a tetraploid potato cultivar.</title>
        <authorList>
            <person name="Sun H."/>
            <person name="Jiao W.-B."/>
            <person name="Krause K."/>
            <person name="Campoy J.A."/>
            <person name="Goel M."/>
            <person name="Folz-Donahue K."/>
            <person name="Kukat C."/>
            <person name="Huettel B."/>
            <person name="Schneeberger K."/>
        </authorList>
    </citation>
    <scope>NUCLEOTIDE SEQUENCE [LARGE SCALE GENOMIC DNA]</scope>
    <source>
        <strain evidence="2">SolTubOtavaFocal</strain>
        <tissue evidence="2">Leaves</tissue>
    </source>
</reference>
<feature type="compositionally biased region" description="Polar residues" evidence="1">
    <location>
        <begin position="54"/>
        <end position="77"/>
    </location>
</feature>
<feature type="region of interest" description="Disordered" evidence="1">
    <location>
        <begin position="53"/>
        <end position="77"/>
    </location>
</feature>
<organism evidence="2 3">
    <name type="scientific">Solanum tuberosum</name>
    <name type="common">Potato</name>
    <dbReference type="NCBI Taxonomy" id="4113"/>
    <lineage>
        <taxon>Eukaryota</taxon>
        <taxon>Viridiplantae</taxon>
        <taxon>Streptophyta</taxon>
        <taxon>Embryophyta</taxon>
        <taxon>Tracheophyta</taxon>
        <taxon>Spermatophyta</taxon>
        <taxon>Magnoliopsida</taxon>
        <taxon>eudicotyledons</taxon>
        <taxon>Gunneridae</taxon>
        <taxon>Pentapetalae</taxon>
        <taxon>asterids</taxon>
        <taxon>lamiids</taxon>
        <taxon>Solanales</taxon>
        <taxon>Solanaceae</taxon>
        <taxon>Solanoideae</taxon>
        <taxon>Solaneae</taxon>
        <taxon>Solanum</taxon>
    </lineage>
</organism>
<dbReference type="PANTHER" id="PTHR34222">
    <property type="entry name" value="GAG_PRE-INTEGRS DOMAIN-CONTAINING PROTEIN"/>
    <property type="match status" value="1"/>
</dbReference>
<accession>A0ABQ7VE20</accession>
<name>A0ABQ7VE20_SOLTU</name>
<proteinExistence type="predicted"/>
<dbReference type="PANTHER" id="PTHR34222:SF33">
    <property type="entry name" value="RETROTRANSPOSON GAG DOMAIN-CONTAINING PROTEIN"/>
    <property type="match status" value="1"/>
</dbReference>